<dbReference type="STRING" id="1142394.PSMK_08050"/>
<name>I0ICH6_PHYMF</name>
<dbReference type="KEGG" id="phm:PSMK_08050"/>
<evidence type="ECO:0000313" key="2">
    <source>
        <dbReference type="EMBL" id="BAM02964.1"/>
    </source>
</evidence>
<dbReference type="Gene3D" id="1.10.10.1710">
    <property type="entry name" value="Deoxyribodipyrimidine photolyase-related"/>
    <property type="match status" value="1"/>
</dbReference>
<dbReference type="Pfam" id="PF03441">
    <property type="entry name" value="FAD_binding_7"/>
    <property type="match status" value="1"/>
</dbReference>
<dbReference type="eggNOG" id="COG3046">
    <property type="taxonomic scope" value="Bacteria"/>
</dbReference>
<evidence type="ECO:0000259" key="1">
    <source>
        <dbReference type="Pfam" id="PF03441"/>
    </source>
</evidence>
<sequence>MPRAKKRAAVVLGNQLFEAKHWTQAGVDPAGTPLFMAEDLGLCTYFRHHQHKLVLFLAAMRSHRDALQKAGFDVAYRAFGDEDAEPETPYLQKLGAWLDTLGSVEELVLFEVEDRWFEAELEAWADARGLGLAFLQSPMFLTSREQFAEYLEDADGKPFMARFYQRQRRRLKLLMDDWGRPVSGKWSLDHENREKLPAGVEVPETSWAKPTTHVRDVCRVVADRFAGHPGDVGNFWLPTTRKQALAWLKAFLDDRFERFGPYEDALSNRDPVLFHSALSPVLNLGLLTPREVVAAAVDHARKHEEAAGEPFPLNSLEGFVRQVIGWREFVRGVYGHFDEEQDGSNRWDNHRKPTRAWWDGTTGVPPLDDAIRKANRLGWTHHIERLMVMGNLFNLCEIEPREAHRWFMEMYVDSSDWVMGPNVYGMGLCSDGGIFATKPYICGSSYLVKMSDSYKKTGKGNAWADAVDGLYWRFIDKHRDFFNANPRMAVMVGTYDKMKPERKKTIREAGEALLDRITTA</sequence>
<dbReference type="SUPFAM" id="SSF48173">
    <property type="entry name" value="Cryptochrome/photolyase FAD-binding domain"/>
    <property type="match status" value="1"/>
</dbReference>
<dbReference type="EMBL" id="AP012338">
    <property type="protein sequence ID" value="BAM02964.1"/>
    <property type="molecule type" value="Genomic_DNA"/>
</dbReference>
<dbReference type="Proteomes" id="UP000007881">
    <property type="component" value="Chromosome"/>
</dbReference>
<reference evidence="2 3" key="1">
    <citation type="submission" date="2012-02" db="EMBL/GenBank/DDBJ databases">
        <title>Complete genome sequence of Phycisphaera mikurensis NBRC 102666.</title>
        <authorList>
            <person name="Ankai A."/>
            <person name="Hosoyama A."/>
            <person name="Terui Y."/>
            <person name="Sekine M."/>
            <person name="Fukai R."/>
            <person name="Kato Y."/>
            <person name="Nakamura S."/>
            <person name="Yamada-Narita S."/>
            <person name="Kawakoshi A."/>
            <person name="Fukunaga Y."/>
            <person name="Yamazaki S."/>
            <person name="Fujita N."/>
        </authorList>
    </citation>
    <scope>NUCLEOTIDE SEQUENCE [LARGE SCALE GENOMIC DNA]</scope>
    <source>
        <strain evidence="3">NBRC 102666 / KCTC 22515 / FYK2301M01</strain>
    </source>
</reference>
<dbReference type="Gene3D" id="3.40.50.620">
    <property type="entry name" value="HUPs"/>
    <property type="match status" value="1"/>
</dbReference>
<dbReference type="InterPro" id="IPR036134">
    <property type="entry name" value="Crypto/Photolyase_FAD-like_sf"/>
</dbReference>
<dbReference type="InterPro" id="IPR007357">
    <property type="entry name" value="PhrB-like"/>
</dbReference>
<accession>I0ICH6</accession>
<organism evidence="2 3">
    <name type="scientific">Phycisphaera mikurensis (strain NBRC 102666 / KCTC 22515 / FYK2301M01)</name>
    <dbReference type="NCBI Taxonomy" id="1142394"/>
    <lineage>
        <taxon>Bacteria</taxon>
        <taxon>Pseudomonadati</taxon>
        <taxon>Planctomycetota</taxon>
        <taxon>Phycisphaerae</taxon>
        <taxon>Phycisphaerales</taxon>
        <taxon>Phycisphaeraceae</taxon>
        <taxon>Phycisphaera</taxon>
    </lineage>
</organism>
<dbReference type="InterPro" id="IPR052551">
    <property type="entry name" value="UV-DNA_repair_photolyase"/>
</dbReference>
<protein>
    <recommendedName>
        <fullName evidence="1">Cryptochrome/DNA photolyase FAD-binding domain-containing protein</fullName>
    </recommendedName>
</protein>
<gene>
    <name evidence="2" type="ordered locus">PSMK_08050</name>
</gene>
<dbReference type="PANTHER" id="PTHR38657">
    <property type="entry name" value="SLR1343 PROTEIN"/>
    <property type="match status" value="1"/>
</dbReference>
<dbReference type="PATRIC" id="fig|1142394.8.peg.832"/>
<keyword evidence="3" id="KW-1185">Reference proteome</keyword>
<proteinExistence type="predicted"/>
<dbReference type="Pfam" id="PF04244">
    <property type="entry name" value="DPRP"/>
    <property type="match status" value="1"/>
</dbReference>
<evidence type="ECO:0000313" key="3">
    <source>
        <dbReference type="Proteomes" id="UP000007881"/>
    </source>
</evidence>
<dbReference type="RefSeq" id="WP_014436184.1">
    <property type="nucleotide sequence ID" value="NC_017080.1"/>
</dbReference>
<dbReference type="InterPro" id="IPR005101">
    <property type="entry name" value="Cryptochr/Photolyase_FAD-bd"/>
</dbReference>
<dbReference type="OrthoDB" id="5288100at2"/>
<dbReference type="HOGENOM" id="CLU_031632_1_0_0"/>
<dbReference type="InterPro" id="IPR014729">
    <property type="entry name" value="Rossmann-like_a/b/a_fold"/>
</dbReference>
<feature type="domain" description="Cryptochrome/DNA photolyase FAD-binding" evidence="1">
    <location>
        <begin position="324"/>
        <end position="414"/>
    </location>
</feature>
<dbReference type="PANTHER" id="PTHR38657:SF1">
    <property type="entry name" value="SLR1343 PROTEIN"/>
    <property type="match status" value="1"/>
</dbReference>
<dbReference type="AlphaFoldDB" id="I0ICH6"/>
<dbReference type="Gene3D" id="1.10.579.10">
    <property type="entry name" value="DNA Cyclobutane Dipyrimidine Photolyase, subunit A, domain 3"/>
    <property type="match status" value="1"/>
</dbReference>
<dbReference type="Gene3D" id="1.25.40.80">
    <property type="match status" value="1"/>
</dbReference>